<comment type="caution">
    <text evidence="2">The sequence shown here is derived from an EMBL/GenBank/DDBJ whole genome shotgun (WGS) entry which is preliminary data.</text>
</comment>
<keyword evidence="1" id="KW-1133">Transmembrane helix</keyword>
<gene>
    <name evidence="2" type="ORF">GCM10009849_16090</name>
</gene>
<keyword evidence="1" id="KW-0472">Membrane</keyword>
<dbReference type="Proteomes" id="UP001500432">
    <property type="component" value="Unassembled WGS sequence"/>
</dbReference>
<evidence type="ECO:0000313" key="2">
    <source>
        <dbReference type="EMBL" id="GAA2199494.1"/>
    </source>
</evidence>
<feature type="transmembrane region" description="Helical" evidence="1">
    <location>
        <begin position="18"/>
        <end position="40"/>
    </location>
</feature>
<name>A0ABN3BRC9_9MICC</name>
<dbReference type="EMBL" id="BAAAQW010000004">
    <property type="protein sequence ID" value="GAA2199494.1"/>
    <property type="molecule type" value="Genomic_DNA"/>
</dbReference>
<keyword evidence="1" id="KW-0812">Transmembrane</keyword>
<organism evidence="2 3">
    <name type="scientific">Sinomonas flava</name>
    <dbReference type="NCBI Taxonomy" id="496857"/>
    <lineage>
        <taxon>Bacteria</taxon>
        <taxon>Bacillati</taxon>
        <taxon>Actinomycetota</taxon>
        <taxon>Actinomycetes</taxon>
        <taxon>Micrococcales</taxon>
        <taxon>Micrococcaceae</taxon>
        <taxon>Sinomonas</taxon>
    </lineage>
</organism>
<evidence type="ECO:0000313" key="3">
    <source>
        <dbReference type="Proteomes" id="UP001500432"/>
    </source>
</evidence>
<evidence type="ECO:0000256" key="1">
    <source>
        <dbReference type="SAM" id="Phobius"/>
    </source>
</evidence>
<proteinExistence type="predicted"/>
<dbReference type="RefSeq" id="WP_344299188.1">
    <property type="nucleotide sequence ID" value="NZ_BAAAQW010000004.1"/>
</dbReference>
<accession>A0ABN3BRC9</accession>
<keyword evidence="3" id="KW-1185">Reference proteome</keyword>
<reference evidence="2 3" key="1">
    <citation type="journal article" date="2019" name="Int. J. Syst. Evol. Microbiol.">
        <title>The Global Catalogue of Microorganisms (GCM) 10K type strain sequencing project: providing services to taxonomists for standard genome sequencing and annotation.</title>
        <authorList>
            <consortium name="The Broad Institute Genomics Platform"/>
            <consortium name="The Broad Institute Genome Sequencing Center for Infectious Disease"/>
            <person name="Wu L."/>
            <person name="Ma J."/>
        </authorList>
    </citation>
    <scope>NUCLEOTIDE SEQUENCE [LARGE SCALE GENOMIC DNA]</scope>
    <source>
        <strain evidence="2 3">JCM 16034</strain>
    </source>
</reference>
<protein>
    <submittedName>
        <fullName evidence="2">Uncharacterized protein</fullName>
    </submittedName>
</protein>
<sequence length="48" mass="5326">MSDGDEPARDRRERWRDVFLAVFATVLLIGVGVWLLVFVANTCFGGLG</sequence>